<dbReference type="Proteomes" id="UP000688947">
    <property type="component" value="Unassembled WGS sequence"/>
</dbReference>
<evidence type="ECO:0000313" key="2">
    <source>
        <dbReference type="Proteomes" id="UP000688947"/>
    </source>
</evidence>
<organism evidence="1 2">
    <name type="scientific">Phytophthora cactorum</name>
    <dbReference type="NCBI Taxonomy" id="29920"/>
    <lineage>
        <taxon>Eukaryota</taxon>
        <taxon>Sar</taxon>
        <taxon>Stramenopiles</taxon>
        <taxon>Oomycota</taxon>
        <taxon>Peronosporomycetes</taxon>
        <taxon>Peronosporales</taxon>
        <taxon>Peronosporaceae</taxon>
        <taxon>Phytophthora</taxon>
    </lineage>
</organism>
<reference evidence="1" key="1">
    <citation type="submission" date="2021-01" db="EMBL/GenBank/DDBJ databases">
        <title>Phytophthora aleatoria, a newly-described species from Pinus radiata is distinct from Phytophthora cactorum isolates based on comparative genomics.</title>
        <authorList>
            <person name="Mcdougal R."/>
            <person name="Panda P."/>
            <person name="Williams N."/>
            <person name="Studholme D.J."/>
        </authorList>
    </citation>
    <scope>NUCLEOTIDE SEQUENCE</scope>
    <source>
        <strain evidence="1">NZFS 3830</strain>
    </source>
</reference>
<protein>
    <submittedName>
        <fullName evidence="1">Uncharacterized protein</fullName>
    </submittedName>
</protein>
<dbReference type="EMBL" id="JAENGZ010001900">
    <property type="protein sequence ID" value="KAG6945720.1"/>
    <property type="molecule type" value="Genomic_DNA"/>
</dbReference>
<evidence type="ECO:0000313" key="1">
    <source>
        <dbReference type="EMBL" id="KAG6945720.1"/>
    </source>
</evidence>
<comment type="caution">
    <text evidence="1">The sequence shown here is derived from an EMBL/GenBank/DDBJ whole genome shotgun (WGS) entry which is preliminary data.</text>
</comment>
<name>A0A8T1TSS8_9STRA</name>
<accession>A0A8T1TSS8</accession>
<sequence>MVKLLNQSRIGCVAKNIKFTSVTEASKRLKGHYNKLEKQNKLKATAFYPIGGLRNDLVDVKQEFPDSLLLAVYDTSTQSKENPMEYPENEEKHKKEKGISEFHPDDVTQLIKPTYTLRLQWEDIPEGGWVVDATTRLAKPFLHLNCQIVIQTCYGGMRNNTDSSATGMDFEADLLGYSSTVALTPRSTASGVAEFGSHAAAYPSTRPGVINTHISTQIC</sequence>
<dbReference type="AlphaFoldDB" id="A0A8T1TSS8"/>
<gene>
    <name evidence="1" type="ORF">JG687_00017119</name>
</gene>
<dbReference type="OrthoDB" id="145973at2759"/>
<proteinExistence type="predicted"/>